<dbReference type="AlphaFoldDB" id="A0A7I9V813"/>
<feature type="region of interest" description="Disordered" evidence="1">
    <location>
        <begin position="67"/>
        <end position="87"/>
    </location>
</feature>
<name>A0A7I9V813_9ACTN</name>
<dbReference type="EMBL" id="BJOV01000003">
    <property type="protein sequence ID" value="GEE01447.1"/>
    <property type="molecule type" value="Genomic_DNA"/>
</dbReference>
<evidence type="ECO:0000313" key="2">
    <source>
        <dbReference type="EMBL" id="GEE01447.1"/>
    </source>
</evidence>
<sequence>MHQQRESGLFSTVGVCARATTPLEQAPSPLCREKNLLTRLGKEVLCCVEAAQSRTTVALYTFSEPGTTKYATSSRSPATNSEASSVV</sequence>
<gene>
    <name evidence="2" type="ORF">nbrc107696_18930</name>
</gene>
<proteinExistence type="predicted"/>
<accession>A0A7I9V813</accession>
<evidence type="ECO:0000313" key="3">
    <source>
        <dbReference type="Proteomes" id="UP000444960"/>
    </source>
</evidence>
<evidence type="ECO:0000256" key="1">
    <source>
        <dbReference type="SAM" id="MobiDB-lite"/>
    </source>
</evidence>
<organism evidence="2 3">
    <name type="scientific">Gordonia spumicola</name>
    <dbReference type="NCBI Taxonomy" id="589161"/>
    <lineage>
        <taxon>Bacteria</taxon>
        <taxon>Bacillati</taxon>
        <taxon>Actinomycetota</taxon>
        <taxon>Actinomycetes</taxon>
        <taxon>Mycobacteriales</taxon>
        <taxon>Gordoniaceae</taxon>
        <taxon>Gordonia</taxon>
    </lineage>
</organism>
<dbReference type="Proteomes" id="UP000444960">
    <property type="component" value="Unassembled WGS sequence"/>
</dbReference>
<protein>
    <submittedName>
        <fullName evidence="2">Uncharacterized protein</fullName>
    </submittedName>
</protein>
<keyword evidence="3" id="KW-1185">Reference proteome</keyword>
<reference evidence="3" key="1">
    <citation type="submission" date="2019-06" db="EMBL/GenBank/DDBJ databases">
        <title>Gordonia isolated from sludge of a wastewater treatment plant.</title>
        <authorList>
            <person name="Tamura T."/>
            <person name="Aoyama K."/>
            <person name="Kang Y."/>
            <person name="Saito S."/>
            <person name="Akiyama N."/>
            <person name="Yazawa K."/>
            <person name="Gonoi T."/>
            <person name="Mikami Y."/>
        </authorList>
    </citation>
    <scope>NUCLEOTIDE SEQUENCE [LARGE SCALE GENOMIC DNA]</scope>
    <source>
        <strain evidence="3">NBRC 107696</strain>
    </source>
</reference>
<comment type="caution">
    <text evidence="2">The sequence shown here is derived from an EMBL/GenBank/DDBJ whole genome shotgun (WGS) entry which is preliminary data.</text>
</comment>